<keyword evidence="2" id="KW-0732">Signal</keyword>
<dbReference type="PANTHER" id="PTHR42928:SF5">
    <property type="entry name" value="BLR1237 PROTEIN"/>
    <property type="match status" value="1"/>
</dbReference>
<dbReference type="Pfam" id="PF03401">
    <property type="entry name" value="TctC"/>
    <property type="match status" value="1"/>
</dbReference>
<dbReference type="PANTHER" id="PTHR42928">
    <property type="entry name" value="TRICARBOXYLATE-BINDING PROTEIN"/>
    <property type="match status" value="1"/>
</dbReference>
<dbReference type="Proteomes" id="UP000006762">
    <property type="component" value="Unassembled WGS sequence"/>
</dbReference>
<protein>
    <recommendedName>
        <fullName evidence="5">Tripartite tricarboxylate transporter substrate binding protein</fullName>
    </recommendedName>
</protein>
<dbReference type="CDD" id="cd07012">
    <property type="entry name" value="PBP2_Bug_TTT"/>
    <property type="match status" value="1"/>
</dbReference>
<organism evidence="3 4">
    <name type="scientific">Celeribacter baekdonensis B30</name>
    <dbReference type="NCBI Taxonomy" id="1208323"/>
    <lineage>
        <taxon>Bacteria</taxon>
        <taxon>Pseudomonadati</taxon>
        <taxon>Pseudomonadota</taxon>
        <taxon>Alphaproteobacteria</taxon>
        <taxon>Rhodobacterales</taxon>
        <taxon>Roseobacteraceae</taxon>
        <taxon>Celeribacter</taxon>
    </lineage>
</organism>
<evidence type="ECO:0000313" key="4">
    <source>
        <dbReference type="Proteomes" id="UP000006762"/>
    </source>
</evidence>
<comment type="similarity">
    <text evidence="1">Belongs to the UPF0065 (bug) family.</text>
</comment>
<comment type="caution">
    <text evidence="3">The sequence shown here is derived from an EMBL/GenBank/DDBJ whole genome shotgun (WGS) entry which is preliminary data.</text>
</comment>
<dbReference type="STRING" id="1208323.B30_18202"/>
<evidence type="ECO:0008006" key="5">
    <source>
        <dbReference type="Google" id="ProtNLM"/>
    </source>
</evidence>
<feature type="chain" id="PRO_5003861721" description="Tripartite tricarboxylate transporter substrate binding protein" evidence="2">
    <location>
        <begin position="28"/>
        <end position="327"/>
    </location>
</feature>
<dbReference type="PATRIC" id="fig|1208323.3.peg.3759"/>
<dbReference type="InterPro" id="IPR042100">
    <property type="entry name" value="Bug_dom1"/>
</dbReference>
<dbReference type="OrthoDB" id="9780943at2"/>
<reference evidence="3 4" key="1">
    <citation type="submission" date="2012-09" db="EMBL/GenBank/DDBJ databases">
        <title>Celeribacter baekdonensis B30 Genome Sequencing.</title>
        <authorList>
            <person name="Wang W."/>
        </authorList>
    </citation>
    <scope>NUCLEOTIDE SEQUENCE [LARGE SCALE GENOMIC DNA]</scope>
    <source>
        <strain evidence="3 4">B30</strain>
    </source>
</reference>
<dbReference type="RefSeq" id="WP_009573659.1">
    <property type="nucleotide sequence ID" value="NZ_AMRK01000014.1"/>
</dbReference>
<dbReference type="Gene3D" id="3.40.190.150">
    <property type="entry name" value="Bordetella uptake gene, domain 1"/>
    <property type="match status" value="1"/>
</dbReference>
<keyword evidence="4" id="KW-1185">Reference proteome</keyword>
<dbReference type="AlphaFoldDB" id="K2JT27"/>
<evidence type="ECO:0000256" key="1">
    <source>
        <dbReference type="ARBA" id="ARBA00006987"/>
    </source>
</evidence>
<evidence type="ECO:0000313" key="3">
    <source>
        <dbReference type="EMBL" id="EKE68305.1"/>
    </source>
</evidence>
<dbReference type="PIRSF" id="PIRSF017082">
    <property type="entry name" value="YflP"/>
    <property type="match status" value="1"/>
</dbReference>
<evidence type="ECO:0000256" key="2">
    <source>
        <dbReference type="SAM" id="SignalP"/>
    </source>
</evidence>
<dbReference type="InterPro" id="IPR005064">
    <property type="entry name" value="BUG"/>
</dbReference>
<dbReference type="SUPFAM" id="SSF53850">
    <property type="entry name" value="Periplasmic binding protein-like II"/>
    <property type="match status" value="1"/>
</dbReference>
<feature type="signal peptide" evidence="2">
    <location>
        <begin position="1"/>
        <end position="27"/>
    </location>
</feature>
<dbReference type="Gene3D" id="3.40.190.10">
    <property type="entry name" value="Periplasmic binding protein-like II"/>
    <property type="match status" value="1"/>
</dbReference>
<dbReference type="eggNOG" id="COG3181">
    <property type="taxonomic scope" value="Bacteria"/>
</dbReference>
<dbReference type="EMBL" id="AMRK01000014">
    <property type="protein sequence ID" value="EKE68305.1"/>
    <property type="molecule type" value="Genomic_DNA"/>
</dbReference>
<accession>K2JT27</accession>
<sequence length="327" mass="34786">MKMLSTGFACLAAAATFVATTITPVAAEEAWPSGPVSVIMHTKPGGTSDIFIRTQAKSLEPEIGRDVIVVNAPGGGGANQMSRVSSAKPDGLTLGVNTLTHFTGMQTNLKGTFAPEDFSWIASVQEDPILFFVREDSPYQSFDDVIAAAKENPESINIGGFGPIGSMQHIGMSMLENATDTKFNWIGYPSTPDIIAALLGGHVDIGVSNLGPTAEYFESGRIRGLGVLGDERLEGEPDLPTFIEQGVDVDSSWIQVRGVFGPADMPMELQQKVADAFHEAMRADSYQEYARSTGVTDSWMGPAEYADFVANISDVAVEQLTAAGVLQ</sequence>
<proteinExistence type="inferred from homology"/>
<name>K2JT27_9RHOB</name>
<gene>
    <name evidence="3" type="ORF">B30_18202</name>
</gene>